<dbReference type="InParanoid" id="A0A212EYK0"/>
<evidence type="ECO:0000256" key="1">
    <source>
        <dbReference type="SAM" id="MobiDB-lite"/>
    </source>
</evidence>
<dbReference type="Proteomes" id="UP000007151">
    <property type="component" value="Unassembled WGS sequence"/>
</dbReference>
<evidence type="ECO:0000313" key="3">
    <source>
        <dbReference type="Proteomes" id="UP000007151"/>
    </source>
</evidence>
<name>A0A212EYK0_DANPL</name>
<feature type="region of interest" description="Disordered" evidence="1">
    <location>
        <begin position="1"/>
        <end position="27"/>
    </location>
</feature>
<sequence length="27" mass="2820">MAQGDKFGGAPRSEVGVSQEVVVQRST</sequence>
<accession>A0A212EYK0</accession>
<reference evidence="2 3" key="1">
    <citation type="journal article" date="2011" name="Cell">
        <title>The monarch butterfly genome yields insights into long-distance migration.</title>
        <authorList>
            <person name="Zhan S."/>
            <person name="Merlin C."/>
            <person name="Boore J.L."/>
            <person name="Reppert S.M."/>
        </authorList>
    </citation>
    <scope>NUCLEOTIDE SEQUENCE [LARGE SCALE GENOMIC DNA]</scope>
    <source>
        <strain evidence="2">F-2</strain>
    </source>
</reference>
<feature type="compositionally biased region" description="Low complexity" evidence="1">
    <location>
        <begin position="12"/>
        <end position="27"/>
    </location>
</feature>
<organism evidence="2 3">
    <name type="scientific">Danaus plexippus plexippus</name>
    <dbReference type="NCBI Taxonomy" id="278856"/>
    <lineage>
        <taxon>Eukaryota</taxon>
        <taxon>Metazoa</taxon>
        <taxon>Ecdysozoa</taxon>
        <taxon>Arthropoda</taxon>
        <taxon>Hexapoda</taxon>
        <taxon>Insecta</taxon>
        <taxon>Pterygota</taxon>
        <taxon>Neoptera</taxon>
        <taxon>Endopterygota</taxon>
        <taxon>Lepidoptera</taxon>
        <taxon>Glossata</taxon>
        <taxon>Ditrysia</taxon>
        <taxon>Papilionoidea</taxon>
        <taxon>Nymphalidae</taxon>
        <taxon>Danainae</taxon>
        <taxon>Danaini</taxon>
        <taxon>Danaina</taxon>
        <taxon>Danaus</taxon>
        <taxon>Danaus</taxon>
    </lineage>
</organism>
<proteinExistence type="predicted"/>
<keyword evidence="2" id="KW-0675">Receptor</keyword>
<gene>
    <name evidence="2" type="ORF">KGM_212132A</name>
</gene>
<feature type="non-terminal residue" evidence="2">
    <location>
        <position position="27"/>
    </location>
</feature>
<dbReference type="EMBL" id="AGBW02011489">
    <property type="protein sequence ID" value="OWR46565.1"/>
    <property type="molecule type" value="Genomic_DNA"/>
</dbReference>
<dbReference type="AlphaFoldDB" id="A0A212EYK0"/>
<protein>
    <submittedName>
        <fullName evidence="2">Receptor-type tyrosine-protein phosphatase N2</fullName>
    </submittedName>
</protein>
<evidence type="ECO:0000313" key="2">
    <source>
        <dbReference type="EMBL" id="OWR46565.1"/>
    </source>
</evidence>
<dbReference type="KEGG" id="dpl:KGM_212132A"/>
<keyword evidence="3" id="KW-1185">Reference proteome</keyword>
<comment type="caution">
    <text evidence="2">The sequence shown here is derived from an EMBL/GenBank/DDBJ whole genome shotgun (WGS) entry which is preliminary data.</text>
</comment>